<dbReference type="PANTHER" id="PTHR23182:SF1">
    <property type="entry name" value="RHO GTPASE ACTIVATING PROTEIN AT 1A, ISOFORM E"/>
    <property type="match status" value="1"/>
</dbReference>
<dbReference type="GO" id="GO:0005085">
    <property type="term" value="F:guanyl-nucleotide exchange factor activity"/>
    <property type="evidence" value="ECO:0007669"/>
    <property type="project" value="InterPro"/>
</dbReference>
<keyword evidence="1" id="KW-0343">GTPase activation</keyword>
<feature type="compositionally biased region" description="Acidic residues" evidence="2">
    <location>
        <begin position="58"/>
        <end position="75"/>
    </location>
</feature>
<feature type="region of interest" description="Disordered" evidence="2">
    <location>
        <begin position="41"/>
        <end position="135"/>
    </location>
</feature>
<dbReference type="InterPro" id="IPR037769">
    <property type="entry name" value="Abr/Bcr"/>
</dbReference>
<feature type="domain" description="PH" evidence="3">
    <location>
        <begin position="629"/>
        <end position="800"/>
    </location>
</feature>
<dbReference type="Gene3D" id="1.10.555.10">
    <property type="entry name" value="Rho GTPase activation protein"/>
    <property type="match status" value="1"/>
</dbReference>
<dbReference type="Pfam" id="PF00621">
    <property type="entry name" value="RhoGEF"/>
    <property type="match status" value="1"/>
</dbReference>
<dbReference type="SUPFAM" id="SSF48065">
    <property type="entry name" value="DBL homology domain (DH-domain)"/>
    <property type="match status" value="1"/>
</dbReference>
<dbReference type="InterPro" id="IPR000198">
    <property type="entry name" value="RhoGAP_dom"/>
</dbReference>
<dbReference type="Pfam" id="PF00620">
    <property type="entry name" value="RhoGAP"/>
    <property type="match status" value="1"/>
</dbReference>
<evidence type="ECO:0000259" key="4">
    <source>
        <dbReference type="PROSITE" id="PS50010"/>
    </source>
</evidence>
<dbReference type="PANTHER" id="PTHR23182">
    <property type="entry name" value="BREAKPOINT CLUSTER REGION PROTEIN BCR"/>
    <property type="match status" value="1"/>
</dbReference>
<dbReference type="PROSITE" id="PS50003">
    <property type="entry name" value="PH_DOMAIN"/>
    <property type="match status" value="1"/>
</dbReference>
<dbReference type="InterPro" id="IPR008936">
    <property type="entry name" value="Rho_GTPase_activation_prot"/>
</dbReference>
<dbReference type="InterPro" id="IPR035892">
    <property type="entry name" value="C2_domain_sf"/>
</dbReference>
<feature type="compositionally biased region" description="Acidic residues" evidence="2">
    <location>
        <begin position="227"/>
        <end position="239"/>
    </location>
</feature>
<feature type="region of interest" description="Disordered" evidence="2">
    <location>
        <begin position="881"/>
        <end position="905"/>
    </location>
</feature>
<dbReference type="EMBL" id="GG666587">
    <property type="protein sequence ID" value="EEN51886.1"/>
    <property type="molecule type" value="Genomic_DNA"/>
</dbReference>
<evidence type="ECO:0008006" key="7">
    <source>
        <dbReference type="Google" id="ProtNLM"/>
    </source>
</evidence>
<feature type="region of interest" description="Disordered" evidence="2">
    <location>
        <begin position="398"/>
        <end position="418"/>
    </location>
</feature>
<feature type="compositionally biased region" description="Polar residues" evidence="2">
    <location>
        <begin position="246"/>
        <end position="261"/>
    </location>
</feature>
<dbReference type="InterPro" id="IPR011993">
    <property type="entry name" value="PH-like_dom_sf"/>
</dbReference>
<proteinExistence type="predicted"/>
<dbReference type="Pfam" id="PF19057">
    <property type="entry name" value="PH_19"/>
    <property type="match status" value="1"/>
</dbReference>
<evidence type="ECO:0000256" key="2">
    <source>
        <dbReference type="SAM" id="MobiDB-lite"/>
    </source>
</evidence>
<evidence type="ECO:0000259" key="5">
    <source>
        <dbReference type="PROSITE" id="PS50238"/>
    </source>
</evidence>
<name>C3Z6E2_BRAFL</name>
<evidence type="ECO:0000256" key="1">
    <source>
        <dbReference type="ARBA" id="ARBA00022468"/>
    </source>
</evidence>
<dbReference type="InParanoid" id="C3Z6E2"/>
<dbReference type="InterPro" id="IPR000219">
    <property type="entry name" value="DH_dom"/>
</dbReference>
<evidence type="ECO:0000313" key="6">
    <source>
        <dbReference type="EMBL" id="EEN51886.1"/>
    </source>
</evidence>
<dbReference type="STRING" id="7739.C3Z6E2"/>
<dbReference type="InterPro" id="IPR035899">
    <property type="entry name" value="DBL_dom_sf"/>
</dbReference>
<evidence type="ECO:0000259" key="3">
    <source>
        <dbReference type="PROSITE" id="PS50003"/>
    </source>
</evidence>
<feature type="compositionally biased region" description="Acidic residues" evidence="2">
    <location>
        <begin position="104"/>
        <end position="122"/>
    </location>
</feature>
<dbReference type="InterPro" id="IPR001331">
    <property type="entry name" value="GDS_CDC24_CS"/>
</dbReference>
<dbReference type="GO" id="GO:0035556">
    <property type="term" value="P:intracellular signal transduction"/>
    <property type="evidence" value="ECO:0007669"/>
    <property type="project" value="InterPro"/>
</dbReference>
<feature type="region of interest" description="Disordered" evidence="2">
    <location>
        <begin position="1"/>
        <end position="27"/>
    </location>
</feature>
<protein>
    <recommendedName>
        <fullName evidence="7">Active breakpoint cluster region-related protein</fullName>
    </recommendedName>
</protein>
<feature type="compositionally biased region" description="Polar residues" evidence="2">
    <location>
        <begin position="84"/>
        <end position="101"/>
    </location>
</feature>
<dbReference type="SUPFAM" id="SSF50729">
    <property type="entry name" value="PH domain-like"/>
    <property type="match status" value="1"/>
</dbReference>
<dbReference type="FunCoup" id="C3Z6E2">
    <property type="interactions" value="321"/>
</dbReference>
<dbReference type="GO" id="GO:0005096">
    <property type="term" value="F:GTPase activator activity"/>
    <property type="evidence" value="ECO:0007669"/>
    <property type="project" value="UniProtKB-KW"/>
</dbReference>
<sequence length="1162" mass="131191">MNTMIGKILQDSIRKRKSPSTSPKICRREIKVLHDTVVLSKYSPRDTVPIQQEHYPEDTAETSDSGDEGEEEDVEAAGARYLRQMSSVRRPTVTEIVTGNETESHDDDTDMEGGASEAEEGPWTELKSESPPELTDQFDTLKHCWAVAFQHQNVPDFADLSRQEIDQHLRESRKSTEDLKVRLENAEYCVKYLEYMQYVKSDQGEGVRGEGLATGPGSATVRNEVRDSDEEFYSVDELDREAIKSALNQDSTSESASPTDQQAEDTPVHTPVDEEEEEEEQSPMESERESVAESLSPIERDPFGENKFGQTSFRDSMISVESQNVGDICDLDEIDLDMDENNDKDNDVPKQLLTMTTNDRVSIRIKRNYNIRSLGDRKSVISVDSISSDIPEDEVFESRRKDAVSPDNGVNTLNTSGNEDDHHYRMRKLVMEGVLDTESVYLSCLDVLLKYKKIFEVSGTTSQPVLCAEDCALIFYKVRELHNIHNDFHKGLQPKIRNFTPQQEVGDSFKLLVSQLPAYEDYLKNYERALQTIERCRRSNEQFNSVAASVKNGDNHQTLEALIVRPVERVTRITLVLQDLLKHTPVSHPDHTPLKESLETSQVFLDKINKSAFSAQGDKTDGISGPHRQLVKDAFLVELSDGKRKLRHVFLFPDLLICATQRTTRKIFSRESMRESYECQWYIPLGELMLIAHDVQHIDSSPVPVTSEVDMENHKAKVAELRKEYRKLKASNSDHPAQRKVAKGIEKVKKRLAEQEAALTLAFPSLPFRVFHKNGKTYTFLMSSGDERAEWKEVITKLQEKCDEPALSGSLCVTVQSASGFTEEGRVHCLIEVDSFGHFEHKAKTGTCSCTTEASWNEDFDVELEEAQTLRVSCYWEPPRGGSLKPNQQSPQGGRRSPIQKIGGYRNHPCPTPFTTIRICLKLRHISQAATLKRQKSMAIKGQKGMFGVPLGTTTKIERRPIPQIVELCTQEVEKRGVEELGIYRISAVSSDVQKLKKAFDTGSKDLHHMLQETDINAVAGVLKLYFRELPEPLFTNELYHSFADSLALADPDAKERSMLSLFHELPEVNHATALHMMRHLRRVAEKEEVNKMNVNNLSTVFGPTLLRPSETNSPSEMSSAAFVGDVLTQVGVLQYLLMLPLSEDRRQALSSSGSVDTPIEN</sequence>
<dbReference type="Gene3D" id="1.20.900.10">
    <property type="entry name" value="Dbl homology (DH) domain"/>
    <property type="match status" value="1"/>
</dbReference>
<feature type="compositionally biased region" description="Acidic residues" evidence="2">
    <location>
        <begin position="273"/>
        <end position="282"/>
    </location>
</feature>
<dbReference type="SMART" id="SM00325">
    <property type="entry name" value="RhoGEF"/>
    <property type="match status" value="1"/>
</dbReference>
<feature type="region of interest" description="Disordered" evidence="2">
    <location>
        <begin position="204"/>
        <end position="310"/>
    </location>
</feature>
<organism>
    <name type="scientific">Branchiostoma floridae</name>
    <name type="common">Florida lancelet</name>
    <name type="synonym">Amphioxus</name>
    <dbReference type="NCBI Taxonomy" id="7739"/>
    <lineage>
        <taxon>Eukaryota</taxon>
        <taxon>Metazoa</taxon>
        <taxon>Chordata</taxon>
        <taxon>Cephalochordata</taxon>
        <taxon>Leptocardii</taxon>
        <taxon>Amphioxiformes</taxon>
        <taxon>Branchiostomatidae</taxon>
        <taxon>Branchiostoma</taxon>
    </lineage>
</organism>
<feature type="domain" description="DH" evidence="4">
    <location>
        <begin position="426"/>
        <end position="611"/>
    </location>
</feature>
<dbReference type="SMART" id="SM00233">
    <property type="entry name" value="PH"/>
    <property type="match status" value="1"/>
</dbReference>
<dbReference type="SUPFAM" id="SSF49562">
    <property type="entry name" value="C2 domain (Calcium/lipid-binding domain, CaLB)"/>
    <property type="match status" value="1"/>
</dbReference>
<dbReference type="InterPro" id="IPR001849">
    <property type="entry name" value="PH_domain"/>
</dbReference>
<accession>C3Z6E2</accession>
<gene>
    <name evidence="6" type="ORF">BRAFLDRAFT_84243</name>
</gene>
<dbReference type="CDD" id="cd00160">
    <property type="entry name" value="RhoGEF"/>
    <property type="match status" value="1"/>
</dbReference>
<reference evidence="6" key="1">
    <citation type="journal article" date="2008" name="Nature">
        <title>The amphioxus genome and the evolution of the chordate karyotype.</title>
        <authorList>
            <consortium name="US DOE Joint Genome Institute (JGI-PGF)"/>
            <person name="Putnam N.H."/>
            <person name="Butts T."/>
            <person name="Ferrier D.E.K."/>
            <person name="Furlong R.F."/>
            <person name="Hellsten U."/>
            <person name="Kawashima T."/>
            <person name="Robinson-Rechavi M."/>
            <person name="Shoguchi E."/>
            <person name="Terry A."/>
            <person name="Yu J.-K."/>
            <person name="Benito-Gutierrez E.L."/>
            <person name="Dubchak I."/>
            <person name="Garcia-Fernandez J."/>
            <person name="Gibson-Brown J.J."/>
            <person name="Grigoriev I.V."/>
            <person name="Horton A.C."/>
            <person name="de Jong P.J."/>
            <person name="Jurka J."/>
            <person name="Kapitonov V.V."/>
            <person name="Kohara Y."/>
            <person name="Kuroki Y."/>
            <person name="Lindquist E."/>
            <person name="Lucas S."/>
            <person name="Osoegawa K."/>
            <person name="Pennacchio L.A."/>
            <person name="Salamov A.A."/>
            <person name="Satou Y."/>
            <person name="Sauka-Spengler T."/>
            <person name="Schmutz J."/>
            <person name="Shin-I T."/>
            <person name="Toyoda A."/>
            <person name="Bronner-Fraser M."/>
            <person name="Fujiyama A."/>
            <person name="Holland L.Z."/>
            <person name="Holland P.W.H."/>
            <person name="Satoh N."/>
            <person name="Rokhsar D.S."/>
        </authorList>
    </citation>
    <scope>NUCLEOTIDE SEQUENCE [LARGE SCALE GENOMIC DNA]</scope>
    <source>
        <strain evidence="6">S238N-H82</strain>
        <tissue evidence="6">Testes</tissue>
    </source>
</reference>
<dbReference type="CDD" id="cd01228">
    <property type="entry name" value="PH_BCR-related"/>
    <property type="match status" value="1"/>
</dbReference>
<dbReference type="PROSITE" id="PS50238">
    <property type="entry name" value="RHOGAP"/>
    <property type="match status" value="1"/>
</dbReference>
<feature type="compositionally biased region" description="Polar residues" evidence="2">
    <location>
        <begin position="408"/>
        <end position="417"/>
    </location>
</feature>
<dbReference type="AlphaFoldDB" id="C3Z6E2"/>
<dbReference type="PROSITE" id="PS00741">
    <property type="entry name" value="DH_1"/>
    <property type="match status" value="1"/>
</dbReference>
<dbReference type="Gene3D" id="2.30.29.30">
    <property type="entry name" value="Pleckstrin-homology domain (PH domain)/Phosphotyrosine-binding domain (PTB)"/>
    <property type="match status" value="1"/>
</dbReference>
<dbReference type="eggNOG" id="KOG4269">
    <property type="taxonomic scope" value="Eukaryota"/>
</dbReference>
<dbReference type="SUPFAM" id="SSF48350">
    <property type="entry name" value="GTPase activation domain, GAP"/>
    <property type="match status" value="1"/>
</dbReference>
<feature type="domain" description="Rho-GAP" evidence="5">
    <location>
        <begin position="949"/>
        <end position="1145"/>
    </location>
</feature>
<dbReference type="PROSITE" id="PS50010">
    <property type="entry name" value="DH_2"/>
    <property type="match status" value="1"/>
</dbReference>
<dbReference type="SMART" id="SM00324">
    <property type="entry name" value="RhoGAP"/>
    <property type="match status" value="1"/>
</dbReference>